<proteinExistence type="inferred from homology"/>
<accession>A0A4Y4CXB6</accession>
<dbReference type="GO" id="GO:0009424">
    <property type="term" value="C:bacterial-type flagellum hook"/>
    <property type="evidence" value="ECO:0007669"/>
    <property type="project" value="UniProtKB-UniRule"/>
</dbReference>
<evidence type="ECO:0000259" key="6">
    <source>
        <dbReference type="Pfam" id="PF02465"/>
    </source>
</evidence>
<dbReference type="GO" id="GO:0005576">
    <property type="term" value="C:extracellular region"/>
    <property type="evidence" value="ECO:0007669"/>
    <property type="project" value="UniProtKB-SubCell"/>
</dbReference>
<dbReference type="RefSeq" id="WP_141353835.1">
    <property type="nucleotide sequence ID" value="NZ_BJNV01000059.1"/>
</dbReference>
<sequence>MTTISSAGVGSGLNIESIVTALMSVEKQPLTNLEKRQTSYESKISALGTLKAALSSLQTAAKALTPASTQTATAAFSGFKATLADSTIATATTSSAAVAGTYSVEVGALATNQRLALGKTYDAGAAVLDFGSDSSRTLTLTKGSTAVDITLDSSQNTLAGVRNAINNASAGVSATIVTDTSGKQNLLLTATDGGTANAVSISGTATFIDPANPGSPIAASSAFNQTQAATDASVKIQGISIATSGNKITDAIDGVTLDLTKTGTTNLTVTRDNTDLKGKLETFVNAYNSLNSSIKSLGAYNSATKTAAALNGDSTLRSVQSQVRTALTSVPADLASNPLKTLSDIGISFQPDGSLKLDSTKFEKAASTNFSATANVIGAFGNTLKTTTTDLLATNGVIASRSDGLSSSVKALDRQMEAMENRLTIIEKNYRARFTSLDTTMTSMSTTSSYLNQQLTLLSNMATNN</sequence>
<dbReference type="InterPro" id="IPR010809">
    <property type="entry name" value="FliD_C"/>
</dbReference>
<keyword evidence="9" id="KW-1185">Reference proteome</keyword>
<dbReference type="Pfam" id="PF02465">
    <property type="entry name" value="FliD_N"/>
    <property type="match status" value="1"/>
</dbReference>
<evidence type="ECO:0000256" key="4">
    <source>
        <dbReference type="ARBA" id="ARBA00023143"/>
    </source>
</evidence>
<feature type="domain" description="Flagellar hook-associated protein 2 N-terminal" evidence="6">
    <location>
        <begin position="11"/>
        <end position="113"/>
    </location>
</feature>
<name>A0A4Y4CXB6_ZOORA</name>
<dbReference type="GO" id="GO:0007155">
    <property type="term" value="P:cell adhesion"/>
    <property type="evidence" value="ECO:0007669"/>
    <property type="project" value="InterPro"/>
</dbReference>
<evidence type="ECO:0000313" key="8">
    <source>
        <dbReference type="EMBL" id="GEC96976.1"/>
    </source>
</evidence>
<reference evidence="8 9" key="1">
    <citation type="submission" date="2019-06" db="EMBL/GenBank/DDBJ databases">
        <title>Whole genome shotgun sequence of Zoogloea ramigera NBRC 15342.</title>
        <authorList>
            <person name="Hosoyama A."/>
            <person name="Uohara A."/>
            <person name="Ohji S."/>
            <person name="Ichikawa N."/>
        </authorList>
    </citation>
    <scope>NUCLEOTIDE SEQUENCE [LARGE SCALE GENOMIC DNA]</scope>
    <source>
        <strain evidence="8 9">NBRC 15342</strain>
    </source>
</reference>
<evidence type="ECO:0000259" key="7">
    <source>
        <dbReference type="Pfam" id="PF07195"/>
    </source>
</evidence>
<dbReference type="InterPro" id="IPR040026">
    <property type="entry name" value="FliD"/>
</dbReference>
<feature type="domain" description="Flagellar hook-associated protein 2 C-terminal" evidence="7">
    <location>
        <begin position="229"/>
        <end position="445"/>
    </location>
</feature>
<keyword evidence="3 5" id="KW-0175">Coiled coil</keyword>
<dbReference type="PANTHER" id="PTHR30288">
    <property type="entry name" value="FLAGELLAR CAP/ASSEMBLY PROTEIN FLID"/>
    <property type="match status" value="1"/>
</dbReference>
<comment type="subunit">
    <text evidence="2 5">Homopentamer.</text>
</comment>
<protein>
    <recommendedName>
        <fullName evidence="5">Flagellar hook-associated protein 2</fullName>
        <shortName evidence="5">HAP2</shortName>
    </recommendedName>
    <alternativeName>
        <fullName evidence="5">Flagellar cap protein</fullName>
    </alternativeName>
</protein>
<comment type="subcellular location">
    <subcellularLocation>
        <location evidence="5">Secreted</location>
    </subcellularLocation>
    <subcellularLocation>
        <location evidence="5">Bacterial flagellum</location>
    </subcellularLocation>
</comment>
<keyword evidence="5" id="KW-0964">Secreted</keyword>
<comment type="similarity">
    <text evidence="1 5">Belongs to the FliD family.</text>
</comment>
<dbReference type="AlphaFoldDB" id="A0A4Y4CXB6"/>
<dbReference type="EMBL" id="BJNV01000059">
    <property type="protein sequence ID" value="GEC96976.1"/>
    <property type="molecule type" value="Genomic_DNA"/>
</dbReference>
<dbReference type="PANTHER" id="PTHR30288:SF0">
    <property type="entry name" value="FLAGELLAR HOOK-ASSOCIATED PROTEIN 2"/>
    <property type="match status" value="1"/>
</dbReference>
<evidence type="ECO:0000256" key="2">
    <source>
        <dbReference type="ARBA" id="ARBA00011255"/>
    </source>
</evidence>
<evidence type="ECO:0000256" key="1">
    <source>
        <dbReference type="ARBA" id="ARBA00009764"/>
    </source>
</evidence>
<keyword evidence="4 5" id="KW-0975">Bacterial flagellum</keyword>
<feature type="coiled-coil region" evidence="5">
    <location>
        <begin position="402"/>
        <end position="429"/>
    </location>
</feature>
<dbReference type="InterPro" id="IPR003481">
    <property type="entry name" value="FliD_N"/>
</dbReference>
<evidence type="ECO:0000256" key="5">
    <source>
        <dbReference type="RuleBase" id="RU362066"/>
    </source>
</evidence>
<gene>
    <name evidence="8" type="primary">fliD</name>
    <name evidence="8" type="ORF">ZRA01_30490</name>
</gene>
<dbReference type="GO" id="GO:0009421">
    <property type="term" value="C:bacterial-type flagellum filament cap"/>
    <property type="evidence" value="ECO:0007669"/>
    <property type="project" value="InterPro"/>
</dbReference>
<dbReference type="OrthoDB" id="5980200at2"/>
<dbReference type="Proteomes" id="UP000318422">
    <property type="component" value="Unassembled WGS sequence"/>
</dbReference>
<keyword evidence="8" id="KW-0966">Cell projection</keyword>
<evidence type="ECO:0000313" key="9">
    <source>
        <dbReference type="Proteomes" id="UP000318422"/>
    </source>
</evidence>
<dbReference type="Pfam" id="PF07195">
    <property type="entry name" value="FliD_C"/>
    <property type="match status" value="1"/>
</dbReference>
<dbReference type="GO" id="GO:0071973">
    <property type="term" value="P:bacterial-type flagellum-dependent cell motility"/>
    <property type="evidence" value="ECO:0007669"/>
    <property type="project" value="TreeGrafter"/>
</dbReference>
<organism evidence="8 9">
    <name type="scientific">Zoogloea ramigera</name>
    <dbReference type="NCBI Taxonomy" id="350"/>
    <lineage>
        <taxon>Bacteria</taxon>
        <taxon>Pseudomonadati</taxon>
        <taxon>Pseudomonadota</taxon>
        <taxon>Betaproteobacteria</taxon>
        <taxon>Rhodocyclales</taxon>
        <taxon>Zoogloeaceae</taxon>
        <taxon>Zoogloea</taxon>
    </lineage>
</organism>
<evidence type="ECO:0000256" key="3">
    <source>
        <dbReference type="ARBA" id="ARBA00023054"/>
    </source>
</evidence>
<keyword evidence="8" id="KW-0282">Flagellum</keyword>
<comment type="function">
    <text evidence="5">Required for morphogenesis and for the elongation of the flagellar filament by facilitating polymerization of the flagellin monomers at the tip of growing filament. Forms a capping structure, which prevents flagellin subunits (transported through the central channel of the flagellum) from leaking out without polymerization at the distal end.</text>
</comment>
<comment type="caution">
    <text evidence="8">The sequence shown here is derived from an EMBL/GenBank/DDBJ whole genome shotgun (WGS) entry which is preliminary data.</text>
</comment>
<keyword evidence="8" id="KW-0969">Cilium</keyword>